<dbReference type="RefSeq" id="WP_307354955.1">
    <property type="nucleotide sequence ID" value="NZ_BAAACJ010000008.1"/>
</dbReference>
<dbReference type="CDD" id="cd03242">
    <property type="entry name" value="ABC_RecF"/>
    <property type="match status" value="1"/>
</dbReference>
<dbReference type="InterPro" id="IPR027417">
    <property type="entry name" value="P-loop_NTPase"/>
</dbReference>
<keyword evidence="11 12" id="KW-0742">SOS response</keyword>
<comment type="subcellular location">
    <subcellularLocation>
        <location evidence="1 12 13">Cytoplasm</location>
    </subcellularLocation>
</comment>
<keyword evidence="16" id="KW-1185">Reference proteome</keyword>
<evidence type="ECO:0000313" key="16">
    <source>
        <dbReference type="Proteomes" id="UP001224418"/>
    </source>
</evidence>
<dbReference type="InterPro" id="IPR001238">
    <property type="entry name" value="DNA-binding_RecF"/>
</dbReference>
<evidence type="ECO:0000256" key="11">
    <source>
        <dbReference type="ARBA" id="ARBA00023236"/>
    </source>
</evidence>
<keyword evidence="4 12" id="KW-0963">Cytoplasm</keyword>
<gene>
    <name evidence="12" type="primary">recF</name>
    <name evidence="15" type="ORF">QOZ93_000459</name>
</gene>
<evidence type="ECO:0000256" key="2">
    <source>
        <dbReference type="ARBA" id="ARBA00008016"/>
    </source>
</evidence>
<feature type="binding site" evidence="12">
    <location>
        <begin position="30"/>
        <end position="37"/>
    </location>
    <ligand>
        <name>ATP</name>
        <dbReference type="ChEBI" id="CHEBI:30616"/>
    </ligand>
</feature>
<comment type="function">
    <text evidence="12 13">The RecF protein is involved in DNA metabolism; it is required for DNA replication and normal SOS inducibility. RecF binds preferentially to single-stranded, linear DNA. It also seems to bind ATP.</text>
</comment>
<dbReference type="InterPro" id="IPR042174">
    <property type="entry name" value="RecF_2"/>
</dbReference>
<evidence type="ECO:0000256" key="9">
    <source>
        <dbReference type="ARBA" id="ARBA00023125"/>
    </source>
</evidence>
<keyword evidence="6 12" id="KW-0547">Nucleotide-binding</keyword>
<dbReference type="EMBL" id="JAUSWN010000002">
    <property type="protein sequence ID" value="MDQ0478750.1"/>
    <property type="molecule type" value="Genomic_DNA"/>
</dbReference>
<evidence type="ECO:0000256" key="12">
    <source>
        <dbReference type="HAMAP-Rule" id="MF_00365"/>
    </source>
</evidence>
<keyword evidence="5 12" id="KW-0235">DNA replication</keyword>
<accession>A0ABU0JQN4</accession>
<keyword evidence="7 12" id="KW-0227">DNA damage</keyword>
<organism evidence="15 16">
    <name type="scientific">Hathewaya limosa</name>
    <name type="common">Clostridium limosum</name>
    <dbReference type="NCBI Taxonomy" id="1536"/>
    <lineage>
        <taxon>Bacteria</taxon>
        <taxon>Bacillati</taxon>
        <taxon>Bacillota</taxon>
        <taxon>Clostridia</taxon>
        <taxon>Eubacteriales</taxon>
        <taxon>Clostridiaceae</taxon>
        <taxon>Hathewaya</taxon>
    </lineage>
</organism>
<dbReference type="PROSITE" id="PS00617">
    <property type="entry name" value="RECF_1"/>
    <property type="match status" value="1"/>
</dbReference>
<protein>
    <recommendedName>
        <fullName evidence="3 12">DNA replication and repair protein RecF</fullName>
    </recommendedName>
</protein>
<dbReference type="PANTHER" id="PTHR32182:SF0">
    <property type="entry name" value="DNA REPLICATION AND REPAIR PROTEIN RECF"/>
    <property type="match status" value="1"/>
</dbReference>
<dbReference type="SUPFAM" id="SSF52540">
    <property type="entry name" value="P-loop containing nucleoside triphosphate hydrolases"/>
    <property type="match status" value="1"/>
</dbReference>
<comment type="similarity">
    <text evidence="2 12 13">Belongs to the RecF family.</text>
</comment>
<evidence type="ECO:0000256" key="5">
    <source>
        <dbReference type="ARBA" id="ARBA00022705"/>
    </source>
</evidence>
<evidence type="ECO:0000256" key="1">
    <source>
        <dbReference type="ARBA" id="ARBA00004496"/>
    </source>
</evidence>
<name>A0ABU0JQN4_HATLI</name>
<evidence type="ECO:0000256" key="13">
    <source>
        <dbReference type="RuleBase" id="RU000578"/>
    </source>
</evidence>
<reference evidence="15 16" key="1">
    <citation type="submission" date="2023-07" db="EMBL/GenBank/DDBJ databases">
        <title>Genomic Encyclopedia of Type Strains, Phase IV (KMG-IV): sequencing the most valuable type-strain genomes for metagenomic binning, comparative biology and taxonomic classification.</title>
        <authorList>
            <person name="Goeker M."/>
        </authorList>
    </citation>
    <scope>NUCLEOTIDE SEQUENCE [LARGE SCALE GENOMIC DNA]</scope>
    <source>
        <strain evidence="15 16">DSM 1400</strain>
    </source>
</reference>
<evidence type="ECO:0000256" key="8">
    <source>
        <dbReference type="ARBA" id="ARBA00022840"/>
    </source>
</evidence>
<dbReference type="Proteomes" id="UP001224418">
    <property type="component" value="Unassembled WGS sequence"/>
</dbReference>
<dbReference type="PANTHER" id="PTHR32182">
    <property type="entry name" value="DNA REPLICATION AND REPAIR PROTEIN RECF"/>
    <property type="match status" value="1"/>
</dbReference>
<evidence type="ECO:0000313" key="15">
    <source>
        <dbReference type="EMBL" id="MDQ0478750.1"/>
    </source>
</evidence>
<keyword evidence="10 12" id="KW-0234">DNA repair</keyword>
<evidence type="ECO:0000256" key="6">
    <source>
        <dbReference type="ARBA" id="ARBA00022741"/>
    </source>
</evidence>
<feature type="domain" description="RecF/RecN/SMC N-terminal" evidence="14">
    <location>
        <begin position="2"/>
        <end position="343"/>
    </location>
</feature>
<evidence type="ECO:0000256" key="10">
    <source>
        <dbReference type="ARBA" id="ARBA00023204"/>
    </source>
</evidence>
<sequence length="363" mass="42033">MYIKDIQLVNFRNYENQYIKFCDGVNVFVGDNAKGKTNILEAIYYCSLGKSHRTNSDKDLIKWGCEEAYINVYVQKKPLDKKIELKIFKQGKKGVNINSIKITKLSDLMGVLNTVIFSPEDLKIVKDSPSYRRKFLDIELCKLSKRYFYHLSQYKKILGERNAAMKKIKDLSILDIYDVQLSNIGAKIIKSRLDYVEKLNEKGSTVHKEITCDKENIKFQYITPIKNTEDIQNELYALLVKNRNKDLDHRNTSIGPHRDDFSIEINGVDTRVYGSQGQQRTSVLTIKFASLYIIKELTGEFPVLLLDDVLSELDTNRQRYILSSLNEVQTIITCTGINEIEKYTNLERCRIFNVLEGMVTEKV</sequence>
<evidence type="ECO:0000256" key="4">
    <source>
        <dbReference type="ARBA" id="ARBA00022490"/>
    </source>
</evidence>
<proteinExistence type="inferred from homology"/>
<dbReference type="Gene3D" id="3.40.50.300">
    <property type="entry name" value="P-loop containing nucleotide triphosphate hydrolases"/>
    <property type="match status" value="1"/>
</dbReference>
<keyword evidence="9 12" id="KW-0238">DNA-binding</keyword>
<evidence type="ECO:0000256" key="3">
    <source>
        <dbReference type="ARBA" id="ARBA00020170"/>
    </source>
</evidence>
<dbReference type="InterPro" id="IPR018078">
    <property type="entry name" value="DNA-binding_RecF_CS"/>
</dbReference>
<dbReference type="Gene3D" id="1.20.1050.90">
    <property type="entry name" value="RecF/RecN/SMC, N-terminal domain"/>
    <property type="match status" value="1"/>
</dbReference>
<dbReference type="NCBIfam" id="TIGR00611">
    <property type="entry name" value="recf"/>
    <property type="match status" value="1"/>
</dbReference>
<evidence type="ECO:0000259" key="14">
    <source>
        <dbReference type="Pfam" id="PF02463"/>
    </source>
</evidence>
<dbReference type="HAMAP" id="MF_00365">
    <property type="entry name" value="RecF"/>
    <property type="match status" value="1"/>
</dbReference>
<dbReference type="PROSITE" id="PS00618">
    <property type="entry name" value="RECF_2"/>
    <property type="match status" value="1"/>
</dbReference>
<keyword evidence="8 12" id="KW-0067">ATP-binding</keyword>
<evidence type="ECO:0000256" key="7">
    <source>
        <dbReference type="ARBA" id="ARBA00022763"/>
    </source>
</evidence>
<dbReference type="InterPro" id="IPR003395">
    <property type="entry name" value="RecF/RecN/SMC_N"/>
</dbReference>
<dbReference type="Pfam" id="PF02463">
    <property type="entry name" value="SMC_N"/>
    <property type="match status" value="1"/>
</dbReference>
<comment type="caution">
    <text evidence="15">The sequence shown here is derived from an EMBL/GenBank/DDBJ whole genome shotgun (WGS) entry which is preliminary data.</text>
</comment>